<dbReference type="InterPro" id="IPR050707">
    <property type="entry name" value="HTH_MetabolicPath_Reg"/>
</dbReference>
<organism evidence="6 7">
    <name type="scientific">Microbacterium fluvii</name>
    <dbReference type="NCBI Taxonomy" id="415215"/>
    <lineage>
        <taxon>Bacteria</taxon>
        <taxon>Bacillati</taxon>
        <taxon>Actinomycetota</taxon>
        <taxon>Actinomycetes</taxon>
        <taxon>Micrococcales</taxon>
        <taxon>Microbacteriaceae</taxon>
        <taxon>Microbacterium</taxon>
    </lineage>
</organism>
<feature type="domain" description="IclR-ED" evidence="5">
    <location>
        <begin position="289"/>
        <end position="467"/>
    </location>
</feature>
<evidence type="ECO:0000259" key="5">
    <source>
        <dbReference type="PROSITE" id="PS51078"/>
    </source>
</evidence>
<dbReference type="RefSeq" id="WP_262874047.1">
    <property type="nucleotide sequence ID" value="NZ_BAABKW010000012.1"/>
</dbReference>
<dbReference type="EMBL" id="JBHTBE010000002">
    <property type="protein sequence ID" value="MFC7269117.1"/>
    <property type="molecule type" value="Genomic_DNA"/>
</dbReference>
<dbReference type="Gene3D" id="1.10.10.10">
    <property type="entry name" value="Winged helix-like DNA-binding domain superfamily/Winged helix DNA-binding domain"/>
    <property type="match status" value="2"/>
</dbReference>
<accession>A0ABW2HCR1</accession>
<gene>
    <name evidence="6" type="ORF">ACFQRL_09125</name>
</gene>
<dbReference type="Gene3D" id="3.30.450.40">
    <property type="match status" value="1"/>
</dbReference>
<evidence type="ECO:0000313" key="7">
    <source>
        <dbReference type="Proteomes" id="UP001596507"/>
    </source>
</evidence>
<dbReference type="Pfam" id="PF12802">
    <property type="entry name" value="MarR_2"/>
    <property type="match status" value="1"/>
</dbReference>
<dbReference type="SUPFAM" id="SSF46785">
    <property type="entry name" value="Winged helix' DNA-binding domain"/>
    <property type="match status" value="1"/>
</dbReference>
<keyword evidence="7" id="KW-1185">Reference proteome</keyword>
<dbReference type="InterPro" id="IPR014757">
    <property type="entry name" value="Tscrpt_reg_IclR_C"/>
</dbReference>
<dbReference type="InterPro" id="IPR029016">
    <property type="entry name" value="GAF-like_dom_sf"/>
</dbReference>
<evidence type="ECO:0000259" key="4">
    <source>
        <dbReference type="PROSITE" id="PS51077"/>
    </source>
</evidence>
<protein>
    <submittedName>
        <fullName evidence="6">MarR family transcriptional regulator</fullName>
    </submittedName>
</protein>
<evidence type="ECO:0000256" key="2">
    <source>
        <dbReference type="ARBA" id="ARBA00023125"/>
    </source>
</evidence>
<reference evidence="7" key="1">
    <citation type="journal article" date="2019" name="Int. J. Syst. Evol. Microbiol.">
        <title>The Global Catalogue of Microorganisms (GCM) 10K type strain sequencing project: providing services to taxonomists for standard genome sequencing and annotation.</title>
        <authorList>
            <consortium name="The Broad Institute Genomics Platform"/>
            <consortium name="The Broad Institute Genome Sequencing Center for Infectious Disease"/>
            <person name="Wu L."/>
            <person name="Ma J."/>
        </authorList>
    </citation>
    <scope>NUCLEOTIDE SEQUENCE [LARGE SCALE GENOMIC DNA]</scope>
    <source>
        <strain evidence="7">CGMCC 1.15772</strain>
    </source>
</reference>
<dbReference type="PROSITE" id="PS51077">
    <property type="entry name" value="HTH_ICLR"/>
    <property type="match status" value="1"/>
</dbReference>
<name>A0ABW2HCR1_9MICO</name>
<evidence type="ECO:0000256" key="1">
    <source>
        <dbReference type="ARBA" id="ARBA00023015"/>
    </source>
</evidence>
<keyword evidence="1" id="KW-0805">Transcription regulation</keyword>
<dbReference type="InterPro" id="IPR036390">
    <property type="entry name" value="WH_DNA-bd_sf"/>
</dbReference>
<dbReference type="InterPro" id="IPR036388">
    <property type="entry name" value="WH-like_DNA-bd_sf"/>
</dbReference>
<dbReference type="SUPFAM" id="SSF55781">
    <property type="entry name" value="GAF domain-like"/>
    <property type="match status" value="2"/>
</dbReference>
<evidence type="ECO:0000313" key="6">
    <source>
        <dbReference type="EMBL" id="MFC7269117.1"/>
    </source>
</evidence>
<evidence type="ECO:0000256" key="3">
    <source>
        <dbReference type="ARBA" id="ARBA00023163"/>
    </source>
</evidence>
<comment type="caution">
    <text evidence="6">The sequence shown here is derived from an EMBL/GenBank/DDBJ whole genome shotgun (WGS) entry which is preliminary data.</text>
</comment>
<feature type="domain" description="HTH iclR-type" evidence="4">
    <location>
        <begin position="1"/>
        <end position="66"/>
    </location>
</feature>
<dbReference type="PANTHER" id="PTHR30136:SF35">
    <property type="entry name" value="HTH-TYPE TRANSCRIPTIONAL REGULATOR RV1719"/>
    <property type="match status" value="1"/>
</dbReference>
<proteinExistence type="predicted"/>
<dbReference type="PANTHER" id="PTHR30136">
    <property type="entry name" value="HELIX-TURN-HELIX TRANSCRIPTIONAL REGULATOR, ICLR FAMILY"/>
    <property type="match status" value="1"/>
</dbReference>
<keyword evidence="2" id="KW-0238">DNA-binding</keyword>
<sequence length="471" mass="49783">MSHITAALRVLDEVASRSDPTAPITVGELARSLGITLSTASRLCSELTSRGLLARAEPYGAYRIGESAVGLSGAAASPFAHAVRFALTLVGQQTGEAAFLAVPTGGALRIVASVEAIWTLHSPAEVSEAIVDADSASLRAAAASDDRSEGPRLYESTAGESLEVATPVRAHDGECIAVVGVRFPAHRAATAARAQRAVTVAARHIERALEDWLLVPAGRPPLPPAPADRPTSLDGALRILRHLAAGSDTVAGIAKATGLRSATATRLIDSCRRAGFVIAGAEQGHLQLSWRMHGWHRSTRIPTLTAEGRERVAAVAVRTATCGFVTVLKGMRSFTIIEELEMVSEGLAMIPWRGRSHPIVGSDGGPTMLMDFSPEELRQLFPSRHTERDLRRLVDRAKRVRREGLLAMEAFDDGGMLSVSAPVRDASGTVCAAACLVATMDYASAHLEQISRETVRLADDLSRLLQSGAAG</sequence>
<dbReference type="PROSITE" id="PS51078">
    <property type="entry name" value="ICLR_ED"/>
    <property type="match status" value="1"/>
</dbReference>
<keyword evidence="3" id="KW-0804">Transcription</keyword>
<dbReference type="InterPro" id="IPR005471">
    <property type="entry name" value="Tscrpt_reg_IclR_N"/>
</dbReference>
<dbReference type="Proteomes" id="UP001596507">
    <property type="component" value="Unassembled WGS sequence"/>
</dbReference>
<dbReference type="InterPro" id="IPR000835">
    <property type="entry name" value="HTH_MarR-typ"/>
</dbReference>